<name>A0A433Q742_9FUNG</name>
<dbReference type="Pfam" id="PF00187">
    <property type="entry name" value="Chitin_bind_1"/>
    <property type="match status" value="1"/>
</dbReference>
<dbReference type="InterPro" id="IPR001002">
    <property type="entry name" value="Chitin-bd_1"/>
</dbReference>
<comment type="caution">
    <text evidence="3">The sequence shown here is derived from an EMBL/GenBank/DDBJ whole genome shotgun (WGS) entry which is preliminary data.</text>
</comment>
<accession>A0A433Q742</accession>
<evidence type="ECO:0000313" key="4">
    <source>
        <dbReference type="Proteomes" id="UP000274822"/>
    </source>
</evidence>
<reference evidence="3 4" key="1">
    <citation type="journal article" date="2018" name="New Phytol.">
        <title>Phylogenomics of Endogonaceae and evolution of mycorrhizas within Mucoromycota.</title>
        <authorList>
            <person name="Chang Y."/>
            <person name="Desiro A."/>
            <person name="Na H."/>
            <person name="Sandor L."/>
            <person name="Lipzen A."/>
            <person name="Clum A."/>
            <person name="Barry K."/>
            <person name="Grigoriev I.V."/>
            <person name="Martin F.M."/>
            <person name="Stajich J.E."/>
            <person name="Smith M.E."/>
            <person name="Bonito G."/>
            <person name="Spatafora J.W."/>
        </authorList>
    </citation>
    <scope>NUCLEOTIDE SEQUENCE [LARGE SCALE GENOMIC DNA]</scope>
    <source>
        <strain evidence="3 4">AD002</strain>
    </source>
</reference>
<evidence type="ECO:0000256" key="1">
    <source>
        <dbReference type="ARBA" id="ARBA00022669"/>
    </source>
</evidence>
<dbReference type="EMBL" id="RBNJ01012533">
    <property type="protein sequence ID" value="RUS25604.1"/>
    <property type="molecule type" value="Genomic_DNA"/>
</dbReference>
<dbReference type="AlphaFoldDB" id="A0A433Q742"/>
<dbReference type="Proteomes" id="UP000274822">
    <property type="component" value="Unassembled WGS sequence"/>
</dbReference>
<protein>
    <recommendedName>
        <fullName evidence="2">Chitin-binding type-1 domain-containing protein</fullName>
    </recommendedName>
</protein>
<dbReference type="Gene3D" id="3.30.60.10">
    <property type="entry name" value="Endochitinase-like"/>
    <property type="match status" value="1"/>
</dbReference>
<dbReference type="InterPro" id="IPR036861">
    <property type="entry name" value="Endochitinase-like_sf"/>
</dbReference>
<feature type="domain" description="Chitin-binding type-1" evidence="2">
    <location>
        <begin position="33"/>
        <end position="63"/>
    </location>
</feature>
<proteinExistence type="predicted"/>
<dbReference type="SUPFAM" id="SSF57016">
    <property type="entry name" value="Plant lectins/antimicrobial peptides"/>
    <property type="match status" value="1"/>
</dbReference>
<keyword evidence="4" id="KW-1185">Reference proteome</keyword>
<evidence type="ECO:0000259" key="2">
    <source>
        <dbReference type="Pfam" id="PF00187"/>
    </source>
</evidence>
<keyword evidence="1" id="KW-0147">Chitin-binding</keyword>
<organism evidence="3 4">
    <name type="scientific">Jimgerdemannia flammicorona</name>
    <dbReference type="NCBI Taxonomy" id="994334"/>
    <lineage>
        <taxon>Eukaryota</taxon>
        <taxon>Fungi</taxon>
        <taxon>Fungi incertae sedis</taxon>
        <taxon>Mucoromycota</taxon>
        <taxon>Mucoromycotina</taxon>
        <taxon>Endogonomycetes</taxon>
        <taxon>Endogonales</taxon>
        <taxon>Endogonaceae</taxon>
        <taxon>Jimgerdemannia</taxon>
    </lineage>
</organism>
<dbReference type="GO" id="GO:0008061">
    <property type="term" value="F:chitin binding"/>
    <property type="evidence" value="ECO:0007669"/>
    <property type="project" value="UniProtKB-KW"/>
</dbReference>
<sequence>MNLTIRLLQIGTGCDPGANFNGQCQLVADARPNQGASCPSSSPCCSQYGYCGSISNFYGTGCDPAAIRMTSQHNSSVINAKQFPRDPVGGNVNATA</sequence>
<gene>
    <name evidence="3" type="ORF">BC938DRAFT_471903</name>
</gene>
<evidence type="ECO:0000313" key="3">
    <source>
        <dbReference type="EMBL" id="RUS25604.1"/>
    </source>
</evidence>